<feature type="compositionally biased region" description="Pro residues" evidence="4">
    <location>
        <begin position="523"/>
        <end position="536"/>
    </location>
</feature>
<gene>
    <name evidence="7" type="primary">MLPH</name>
</gene>
<dbReference type="InParanoid" id="A0A7E6DHU5"/>
<dbReference type="SUPFAM" id="SSF57903">
    <property type="entry name" value="FYVE/PHD zinc finger"/>
    <property type="match status" value="1"/>
</dbReference>
<feature type="compositionally biased region" description="Low complexity" evidence="4">
    <location>
        <begin position="315"/>
        <end position="338"/>
    </location>
</feature>
<dbReference type="FunCoup" id="A0A7E6DHU5">
    <property type="interactions" value="78"/>
</dbReference>
<dbReference type="CDD" id="cd15752">
    <property type="entry name" value="FYVE_SlaC2-a"/>
    <property type="match status" value="1"/>
</dbReference>
<dbReference type="PANTHER" id="PTHR14555">
    <property type="entry name" value="MYELIN-ASSOCIATED OLIGODENDROCYTIC BASIC PROTEIN MOBP -RELATED"/>
    <property type="match status" value="1"/>
</dbReference>
<proteinExistence type="predicted"/>
<name>A0A7E6DHU5_9CHIR</name>
<evidence type="ECO:0000313" key="6">
    <source>
        <dbReference type="Proteomes" id="UP000504628"/>
    </source>
</evidence>
<dbReference type="GO" id="GO:0003779">
    <property type="term" value="F:actin binding"/>
    <property type="evidence" value="ECO:0007669"/>
    <property type="project" value="TreeGrafter"/>
</dbReference>
<dbReference type="GeneID" id="114494116"/>
<keyword evidence="6" id="KW-1185">Reference proteome</keyword>
<dbReference type="Pfam" id="PF04698">
    <property type="entry name" value="Rab_eff_C"/>
    <property type="match status" value="1"/>
</dbReference>
<reference evidence="7" key="1">
    <citation type="submission" date="2025-08" db="UniProtKB">
        <authorList>
            <consortium name="RefSeq"/>
        </authorList>
    </citation>
    <scope>IDENTIFICATION</scope>
    <source>
        <tissue evidence="7">Muscle</tissue>
    </source>
</reference>
<feature type="compositionally biased region" description="Basic and acidic residues" evidence="4">
    <location>
        <begin position="561"/>
        <end position="572"/>
    </location>
</feature>
<evidence type="ECO:0000256" key="4">
    <source>
        <dbReference type="SAM" id="MobiDB-lite"/>
    </source>
</evidence>
<feature type="region of interest" description="Disordered" evidence="4">
    <location>
        <begin position="497"/>
        <end position="603"/>
    </location>
</feature>
<dbReference type="GO" id="GO:0030864">
    <property type="term" value="C:cortical actin cytoskeleton"/>
    <property type="evidence" value="ECO:0007669"/>
    <property type="project" value="TreeGrafter"/>
</dbReference>
<evidence type="ECO:0000256" key="1">
    <source>
        <dbReference type="ARBA" id="ARBA00022723"/>
    </source>
</evidence>
<dbReference type="OrthoDB" id="10072397at2759"/>
<dbReference type="Proteomes" id="UP000504628">
    <property type="component" value="Chromosome 4"/>
</dbReference>
<dbReference type="FunFam" id="3.30.40.10:FF:000018">
    <property type="entry name" value="Synaptotagmin-like 5, isoform CRA_a"/>
    <property type="match status" value="1"/>
</dbReference>
<dbReference type="InterPro" id="IPR037442">
    <property type="entry name" value="Melanophilin_FYVE-rel_dom"/>
</dbReference>
<feature type="domain" description="RabBD" evidence="5">
    <location>
        <begin position="4"/>
        <end position="123"/>
    </location>
</feature>
<dbReference type="InterPro" id="IPR011011">
    <property type="entry name" value="Znf_FYVE_PHD"/>
</dbReference>
<dbReference type="InterPro" id="IPR041282">
    <property type="entry name" value="FYVE_2"/>
</dbReference>
<dbReference type="RefSeq" id="XP_035878562.1">
    <property type="nucleotide sequence ID" value="XM_036022669.1"/>
</dbReference>
<dbReference type="Gene3D" id="3.30.40.10">
    <property type="entry name" value="Zinc/RING finger domain, C3HC4 (zinc finger)"/>
    <property type="match status" value="1"/>
</dbReference>
<feature type="compositionally biased region" description="Pro residues" evidence="4">
    <location>
        <begin position="210"/>
        <end position="222"/>
    </location>
</feature>
<organism evidence="6 7">
    <name type="scientific">Phyllostomus discolor</name>
    <name type="common">pale spear-nosed bat</name>
    <dbReference type="NCBI Taxonomy" id="89673"/>
    <lineage>
        <taxon>Eukaryota</taxon>
        <taxon>Metazoa</taxon>
        <taxon>Chordata</taxon>
        <taxon>Craniata</taxon>
        <taxon>Vertebrata</taxon>
        <taxon>Euteleostomi</taxon>
        <taxon>Mammalia</taxon>
        <taxon>Eutheria</taxon>
        <taxon>Laurasiatheria</taxon>
        <taxon>Chiroptera</taxon>
        <taxon>Yangochiroptera</taxon>
        <taxon>Phyllostomidae</taxon>
        <taxon>Phyllostominae</taxon>
        <taxon>Phyllostomus</taxon>
    </lineage>
</organism>
<dbReference type="CTD" id="79083"/>
<dbReference type="InterPro" id="IPR013083">
    <property type="entry name" value="Znf_RING/FYVE/PHD"/>
</dbReference>
<keyword evidence="1" id="KW-0479">Metal-binding</keyword>
<protein>
    <submittedName>
        <fullName evidence="7">Melanophilin</fullName>
    </submittedName>
</protein>
<sequence>MGKKLDLSKLTDEEAQHVWEVVQRDLELRRREEERLEELKGRIKKGSPQRELASDGAHLSETRCAHCLQPYRLLAAPRRQCLDCRLFACPGCSHARPGGGWLCHPCHLARVLERGSLEWFYGHVRARFKRFGSAKVVRSLSARQRPGAGPSDRVQSSPSAHGGPEPGPGDGSGDGEQRDTDGELDPAAQAPPLSSKHPPCSPGARGVWPCPSPDPASPPAQPAPSRGKRLLPIHSRDFEAEADSDDSAGPGSRPPSPSSAPEALDSLQVPWPQALTGEPRPEEAGAGGSGDHSHAEAQTDHLWPARRGSPAELCPPGASRAAALGAAASPGARVAGSGQPPAPHPADEDPSDDEESSRALGAASRRPASESQRPGAREPTDADAEEETLKRKLEELTGNVSDPGGSSGEEAEREGAEPGRSTALERPPRTTPEVSTSVGQAHSWEEGPPRPQDPTQTTRTPNQALSELEGRVALTASEVQQAESEVSDIEARIAALRASGLTVRPWGKARRRSKLPVLLPRPARTPGPSPEHPPAGPADQVKVTAAPRLLGRGLGNSPGGRGEDGQPFDRKSAYRGSLTQRSPDGRRGAAPRSFAKPVMIHQP</sequence>
<dbReference type="Pfam" id="PF02318">
    <property type="entry name" value="FYVE_2"/>
    <property type="match status" value="1"/>
</dbReference>
<feature type="region of interest" description="Disordered" evidence="4">
    <location>
        <begin position="140"/>
        <end position="471"/>
    </location>
</feature>
<dbReference type="GO" id="GO:0017022">
    <property type="term" value="F:myosin binding"/>
    <property type="evidence" value="ECO:0007669"/>
    <property type="project" value="TreeGrafter"/>
</dbReference>
<dbReference type="GO" id="GO:0008270">
    <property type="term" value="F:zinc ion binding"/>
    <property type="evidence" value="ECO:0007669"/>
    <property type="project" value="UniProtKB-KW"/>
</dbReference>
<dbReference type="PANTHER" id="PTHR14555:SF1">
    <property type="entry name" value="MELANOPHILIN"/>
    <property type="match status" value="1"/>
</dbReference>
<evidence type="ECO:0000256" key="3">
    <source>
        <dbReference type="ARBA" id="ARBA00022833"/>
    </source>
</evidence>
<keyword evidence="2" id="KW-0863">Zinc-finger</keyword>
<evidence type="ECO:0000313" key="7">
    <source>
        <dbReference type="RefSeq" id="XP_035878562.1"/>
    </source>
</evidence>
<evidence type="ECO:0000259" key="5">
    <source>
        <dbReference type="PROSITE" id="PS50916"/>
    </source>
</evidence>
<accession>A0A7E6DHU5</accession>
<dbReference type="GO" id="GO:0006886">
    <property type="term" value="P:intracellular protein transport"/>
    <property type="evidence" value="ECO:0007669"/>
    <property type="project" value="InterPro"/>
</dbReference>
<dbReference type="GO" id="GO:0031267">
    <property type="term" value="F:small GTPase binding"/>
    <property type="evidence" value="ECO:0007669"/>
    <property type="project" value="InterPro"/>
</dbReference>
<dbReference type="InterPro" id="IPR051745">
    <property type="entry name" value="Intracell_Transport_Effector"/>
</dbReference>
<dbReference type="InterPro" id="IPR006788">
    <property type="entry name" value="Myrip/Melanophilin"/>
</dbReference>
<evidence type="ECO:0000256" key="2">
    <source>
        <dbReference type="ARBA" id="ARBA00022771"/>
    </source>
</evidence>
<dbReference type="AlphaFoldDB" id="A0A7E6DHU5"/>
<dbReference type="KEGG" id="pdic:114494116"/>
<keyword evidence="3" id="KW-0862">Zinc</keyword>
<dbReference type="InterPro" id="IPR010911">
    <property type="entry name" value="Rab_BD"/>
</dbReference>
<dbReference type="PROSITE" id="PS50916">
    <property type="entry name" value="RABBD"/>
    <property type="match status" value="1"/>
</dbReference>